<keyword evidence="3 6" id="KW-0378">Hydrolase</keyword>
<name>A0A850H605_9SPHN</name>
<evidence type="ECO:0000256" key="5">
    <source>
        <dbReference type="ARBA" id="ARBA00023049"/>
    </source>
</evidence>
<evidence type="ECO:0000256" key="6">
    <source>
        <dbReference type="RuleBase" id="RU003983"/>
    </source>
</evidence>
<keyword evidence="7" id="KW-0812">Transmembrane</keyword>
<dbReference type="PANTHER" id="PTHR22726:SF1">
    <property type="entry name" value="METALLOENDOPEPTIDASE OMA1, MITOCHONDRIAL"/>
    <property type="match status" value="1"/>
</dbReference>
<evidence type="ECO:0000313" key="10">
    <source>
        <dbReference type="Proteomes" id="UP000561438"/>
    </source>
</evidence>
<dbReference type="InterPro" id="IPR051156">
    <property type="entry name" value="Mito/Outer_Membr_Metalloprot"/>
</dbReference>
<feature type="transmembrane region" description="Helical" evidence="7">
    <location>
        <begin position="104"/>
        <end position="126"/>
    </location>
</feature>
<evidence type="ECO:0000256" key="4">
    <source>
        <dbReference type="ARBA" id="ARBA00022833"/>
    </source>
</evidence>
<keyword evidence="4 6" id="KW-0862">Zinc</keyword>
<feature type="domain" description="Peptidase M48" evidence="8">
    <location>
        <begin position="166"/>
        <end position="323"/>
    </location>
</feature>
<dbReference type="GO" id="GO:0051603">
    <property type="term" value="P:proteolysis involved in protein catabolic process"/>
    <property type="evidence" value="ECO:0007669"/>
    <property type="project" value="TreeGrafter"/>
</dbReference>
<dbReference type="GO" id="GO:0046872">
    <property type="term" value="F:metal ion binding"/>
    <property type="evidence" value="ECO:0007669"/>
    <property type="project" value="UniProtKB-KW"/>
</dbReference>
<evidence type="ECO:0000256" key="1">
    <source>
        <dbReference type="ARBA" id="ARBA00022670"/>
    </source>
</evidence>
<evidence type="ECO:0000256" key="7">
    <source>
        <dbReference type="SAM" id="Phobius"/>
    </source>
</evidence>
<sequence length="359" mass="38691">MTEPSFRTPAHWYDGKTAIRREGLAVWDGAGGLRLEEEGEPPVTVDLARLRYQETRRHEIVYSAADEADFRLVMPADMPPGLAAKMPAKAEYGSWIDRIGLGRAAVGFAVVSAAAVALFVTLPEWLGPMVPQTWERRMGDAMVGDLGNRLCHTPAGDAALAKLLNEVDPARDKVRAGIANIDMVNAVALPGGQVLLFDGLVQEAESPEELAGILAHEVGHVRERHVMTAMLRQFGLSILSSGIGSNVGGGIITAASLSYSRDAEAEADVFARTQLARSDISPTGAARFFERKLEEAGGESENAVTGWIATHPASGNRARAFRESAVEGKTYPPVLTDAEFEALKTMCEEDDDVEDFDLF</sequence>
<dbReference type="GO" id="GO:0004222">
    <property type="term" value="F:metalloendopeptidase activity"/>
    <property type="evidence" value="ECO:0007669"/>
    <property type="project" value="InterPro"/>
</dbReference>
<dbReference type="PANTHER" id="PTHR22726">
    <property type="entry name" value="METALLOENDOPEPTIDASE OMA1"/>
    <property type="match status" value="1"/>
</dbReference>
<gene>
    <name evidence="9" type="ORF">HUV48_06080</name>
</gene>
<dbReference type="InterPro" id="IPR001915">
    <property type="entry name" value="Peptidase_M48"/>
</dbReference>
<evidence type="ECO:0000256" key="2">
    <source>
        <dbReference type="ARBA" id="ARBA00022723"/>
    </source>
</evidence>
<keyword evidence="1 6" id="KW-0645">Protease</keyword>
<accession>A0A850H605</accession>
<evidence type="ECO:0000259" key="8">
    <source>
        <dbReference type="Pfam" id="PF01435"/>
    </source>
</evidence>
<dbReference type="Gene3D" id="3.30.2010.10">
    <property type="entry name" value="Metalloproteases ('zincins'), catalytic domain"/>
    <property type="match status" value="1"/>
</dbReference>
<dbReference type="Pfam" id="PF01435">
    <property type="entry name" value="Peptidase_M48"/>
    <property type="match status" value="1"/>
</dbReference>
<dbReference type="CDD" id="cd07332">
    <property type="entry name" value="M48C_Oma1_like"/>
    <property type="match status" value="1"/>
</dbReference>
<dbReference type="GO" id="GO:0016020">
    <property type="term" value="C:membrane"/>
    <property type="evidence" value="ECO:0007669"/>
    <property type="project" value="TreeGrafter"/>
</dbReference>
<dbReference type="EMBL" id="JABWGV010000002">
    <property type="protein sequence ID" value="NVD44585.1"/>
    <property type="molecule type" value="Genomic_DNA"/>
</dbReference>
<dbReference type="RefSeq" id="WP_176266907.1">
    <property type="nucleotide sequence ID" value="NZ_JABWGV010000002.1"/>
</dbReference>
<proteinExistence type="inferred from homology"/>
<comment type="caution">
    <text evidence="9">The sequence shown here is derived from an EMBL/GenBank/DDBJ whole genome shotgun (WGS) entry which is preliminary data.</text>
</comment>
<keyword evidence="10" id="KW-1185">Reference proteome</keyword>
<keyword evidence="7" id="KW-1133">Transmembrane helix</keyword>
<dbReference type="AlphaFoldDB" id="A0A850H605"/>
<reference evidence="9 10" key="1">
    <citation type="submission" date="2020-06" db="EMBL/GenBank/DDBJ databases">
        <title>Altererythrobacter sp. HHU K3-1.</title>
        <authorList>
            <person name="Zhang D."/>
            <person name="Xue H."/>
        </authorList>
    </citation>
    <scope>NUCLEOTIDE SEQUENCE [LARGE SCALE GENOMIC DNA]</scope>
    <source>
        <strain evidence="9 10">HHU K3-1</strain>
    </source>
</reference>
<comment type="cofactor">
    <cofactor evidence="6">
        <name>Zn(2+)</name>
        <dbReference type="ChEBI" id="CHEBI:29105"/>
    </cofactor>
    <text evidence="6">Binds 1 zinc ion per subunit.</text>
</comment>
<dbReference type="Proteomes" id="UP000561438">
    <property type="component" value="Unassembled WGS sequence"/>
</dbReference>
<organism evidence="9 10">
    <name type="scientific">Qipengyuania atrilutea</name>
    <dbReference type="NCBI Taxonomy" id="2744473"/>
    <lineage>
        <taxon>Bacteria</taxon>
        <taxon>Pseudomonadati</taxon>
        <taxon>Pseudomonadota</taxon>
        <taxon>Alphaproteobacteria</taxon>
        <taxon>Sphingomonadales</taxon>
        <taxon>Erythrobacteraceae</taxon>
        <taxon>Qipengyuania</taxon>
    </lineage>
</organism>
<keyword evidence="2" id="KW-0479">Metal-binding</keyword>
<protein>
    <submittedName>
        <fullName evidence="9">M48 family metallopeptidase</fullName>
    </submittedName>
</protein>
<evidence type="ECO:0000256" key="3">
    <source>
        <dbReference type="ARBA" id="ARBA00022801"/>
    </source>
</evidence>
<keyword evidence="5 6" id="KW-0482">Metalloprotease</keyword>
<keyword evidence="7" id="KW-0472">Membrane</keyword>
<comment type="similarity">
    <text evidence="6">Belongs to the peptidase M48 family.</text>
</comment>
<evidence type="ECO:0000313" key="9">
    <source>
        <dbReference type="EMBL" id="NVD44585.1"/>
    </source>
</evidence>